<keyword evidence="5" id="KW-0539">Nucleus</keyword>
<comment type="similarity">
    <text evidence="1">Belongs to the TMEM53 family.</text>
</comment>
<keyword evidence="4" id="KW-0472">Membrane</keyword>
<evidence type="ECO:0000256" key="4">
    <source>
        <dbReference type="ARBA" id="ARBA00023136"/>
    </source>
</evidence>
<evidence type="ECO:0000256" key="3">
    <source>
        <dbReference type="ARBA" id="ARBA00022989"/>
    </source>
</evidence>
<protein>
    <submittedName>
        <fullName evidence="8">Transmembrane protein 53</fullName>
    </submittedName>
</protein>
<proteinExistence type="inferred from homology"/>
<dbReference type="SUPFAM" id="SSF53474">
    <property type="entry name" value="alpha/beta-Hydrolases"/>
    <property type="match status" value="1"/>
</dbReference>
<evidence type="ECO:0000313" key="8">
    <source>
        <dbReference type="WBParaSite" id="PSAMB.scaffold148size72488.g2525.t1"/>
    </source>
</evidence>
<dbReference type="InterPro" id="IPR029058">
    <property type="entry name" value="AB_hydrolase_fold"/>
</dbReference>
<evidence type="ECO:0000256" key="5">
    <source>
        <dbReference type="ARBA" id="ARBA00023242"/>
    </source>
</evidence>
<name>A0A914V5W0_9BILA</name>
<dbReference type="AlphaFoldDB" id="A0A914V5W0"/>
<evidence type="ECO:0000256" key="2">
    <source>
        <dbReference type="ARBA" id="ARBA00022692"/>
    </source>
</evidence>
<sequence>MSKRNYVITRSEACEAKQGPVTFLFGWAGSKDAHLAKYSKFYEDHNMTTVRYITPIFLAGVPGPELSQPLLPAFEEVNAADRELIFHLFSMNGCMMVTSLWQILDQQRNGRQIKEQIKGMVFDSCPSYTRIWSDTKVIAQTQAPHETANMQMLRRAGLLGVLSVKRTSTYLQSFWDPKIYENTSLYYRMLSYTGSDMPKNQLYLYSKADYLCGYETIDQFREEQTKRGNRVDYIRFEDSPHVEHGRKYPEQYQNGLRTFCKKALTNFDESESPKQPASKL</sequence>
<evidence type="ECO:0000256" key="1">
    <source>
        <dbReference type="ARBA" id="ARBA00007387"/>
    </source>
</evidence>
<dbReference type="InterPro" id="IPR008547">
    <property type="entry name" value="DUF829_TMEM53"/>
</dbReference>
<comment type="subcellular location">
    <subcellularLocation>
        <location evidence="6">Nucleus outer membrane</location>
        <topology evidence="6">Single-pass membrane protein</topology>
    </subcellularLocation>
</comment>
<reference evidence="8" key="1">
    <citation type="submission" date="2022-11" db="UniProtKB">
        <authorList>
            <consortium name="WormBaseParasite"/>
        </authorList>
    </citation>
    <scope>IDENTIFICATION</scope>
</reference>
<accession>A0A914V5W0</accession>
<dbReference type="Pfam" id="PF05705">
    <property type="entry name" value="DUF829"/>
    <property type="match status" value="1"/>
</dbReference>
<keyword evidence="2" id="KW-0812">Transmembrane</keyword>
<evidence type="ECO:0000313" key="7">
    <source>
        <dbReference type="Proteomes" id="UP000887566"/>
    </source>
</evidence>
<dbReference type="GO" id="GO:0005640">
    <property type="term" value="C:nuclear outer membrane"/>
    <property type="evidence" value="ECO:0007669"/>
    <property type="project" value="UniProtKB-SubCell"/>
</dbReference>
<organism evidence="7 8">
    <name type="scientific">Plectus sambesii</name>
    <dbReference type="NCBI Taxonomy" id="2011161"/>
    <lineage>
        <taxon>Eukaryota</taxon>
        <taxon>Metazoa</taxon>
        <taxon>Ecdysozoa</taxon>
        <taxon>Nematoda</taxon>
        <taxon>Chromadorea</taxon>
        <taxon>Plectida</taxon>
        <taxon>Plectina</taxon>
        <taxon>Plectoidea</taxon>
        <taxon>Plectidae</taxon>
        <taxon>Plectus</taxon>
    </lineage>
</organism>
<dbReference type="PANTHER" id="PTHR12265">
    <property type="entry name" value="TRANSMEMBRANE PROTEIN 53"/>
    <property type="match status" value="1"/>
</dbReference>
<dbReference type="PANTHER" id="PTHR12265:SF30">
    <property type="entry name" value="TRANSMEMBRANE PROTEIN 53"/>
    <property type="match status" value="1"/>
</dbReference>
<keyword evidence="7" id="KW-1185">Reference proteome</keyword>
<evidence type="ECO:0000256" key="6">
    <source>
        <dbReference type="ARBA" id="ARBA00034303"/>
    </source>
</evidence>
<dbReference type="WBParaSite" id="PSAMB.scaffold148size72488.g2525.t1">
    <property type="protein sequence ID" value="PSAMB.scaffold148size72488.g2525.t1"/>
    <property type="gene ID" value="PSAMB.scaffold148size72488.g2525"/>
</dbReference>
<dbReference type="Proteomes" id="UP000887566">
    <property type="component" value="Unplaced"/>
</dbReference>
<keyword evidence="3" id="KW-1133">Transmembrane helix</keyword>